<dbReference type="GO" id="GO:0000045">
    <property type="term" value="P:autophagosome assembly"/>
    <property type="evidence" value="ECO:0007669"/>
    <property type="project" value="TreeGrafter"/>
</dbReference>
<evidence type="ECO:0000256" key="4">
    <source>
        <dbReference type="ARBA" id="ARBA00018874"/>
    </source>
</evidence>
<comment type="similarity">
    <text evidence="2">Belongs to the ATG14 family.</text>
</comment>
<organism evidence="8 9">
    <name type="scientific">Ceratobasidium theobromae</name>
    <dbReference type="NCBI Taxonomy" id="1582974"/>
    <lineage>
        <taxon>Eukaryota</taxon>
        <taxon>Fungi</taxon>
        <taxon>Dikarya</taxon>
        <taxon>Basidiomycota</taxon>
        <taxon>Agaricomycotina</taxon>
        <taxon>Agaricomycetes</taxon>
        <taxon>Cantharellales</taxon>
        <taxon>Ceratobasidiaceae</taxon>
        <taxon>Ceratobasidium</taxon>
    </lineage>
</organism>
<reference evidence="8 9" key="1">
    <citation type="journal article" date="2019" name="Fungal Biol. Biotechnol.">
        <title>Draft genome sequence of fastidious pathogen Ceratobasidium theobromae, which causes vascular-streak dieback in Theobroma cacao.</title>
        <authorList>
            <person name="Ali S.S."/>
            <person name="Asman A."/>
            <person name="Shao J."/>
            <person name="Firmansyah A.P."/>
            <person name="Susilo A.W."/>
            <person name="Rosmana A."/>
            <person name="McMahon P."/>
            <person name="Junaid M."/>
            <person name="Guest D."/>
            <person name="Kheng T.Y."/>
            <person name="Meinhardt L.W."/>
            <person name="Bailey B.A."/>
        </authorList>
    </citation>
    <scope>NUCLEOTIDE SEQUENCE [LARGE SCALE GENOMIC DNA]</scope>
    <source>
        <strain evidence="8 9">CT2</strain>
    </source>
</reference>
<evidence type="ECO:0000256" key="2">
    <source>
        <dbReference type="ARBA" id="ARBA00009574"/>
    </source>
</evidence>
<dbReference type="GO" id="GO:0000407">
    <property type="term" value="C:phagophore assembly site"/>
    <property type="evidence" value="ECO:0007669"/>
    <property type="project" value="TreeGrafter"/>
</dbReference>
<dbReference type="GO" id="GO:1990316">
    <property type="term" value="C:Atg1/ULK1 kinase complex"/>
    <property type="evidence" value="ECO:0007669"/>
    <property type="project" value="TreeGrafter"/>
</dbReference>
<dbReference type="Proteomes" id="UP000383932">
    <property type="component" value="Unassembled WGS sequence"/>
</dbReference>
<dbReference type="InterPro" id="IPR018791">
    <property type="entry name" value="UV_resistance/autophagy_Atg14"/>
</dbReference>
<dbReference type="GO" id="GO:0019901">
    <property type="term" value="F:protein kinase binding"/>
    <property type="evidence" value="ECO:0007669"/>
    <property type="project" value="TreeGrafter"/>
</dbReference>
<feature type="compositionally biased region" description="Low complexity" evidence="7">
    <location>
        <begin position="139"/>
        <end position="150"/>
    </location>
</feature>
<keyword evidence="6" id="KW-0175">Coiled coil</keyword>
<feature type="compositionally biased region" description="Polar residues" evidence="7">
    <location>
        <begin position="415"/>
        <end position="426"/>
    </location>
</feature>
<evidence type="ECO:0000256" key="1">
    <source>
        <dbReference type="ARBA" id="ARBA00007130"/>
    </source>
</evidence>
<dbReference type="AlphaFoldDB" id="A0A5N5QGG5"/>
<gene>
    <name evidence="8" type="ORF">CTheo_5752</name>
</gene>
<dbReference type="PANTHER" id="PTHR13292">
    <property type="entry name" value="AUTOPHAGY-RELATED PROTEIN 101"/>
    <property type="match status" value="1"/>
</dbReference>
<feature type="region of interest" description="Disordered" evidence="7">
    <location>
        <begin position="139"/>
        <end position="174"/>
    </location>
</feature>
<proteinExistence type="inferred from homology"/>
<comment type="similarity">
    <text evidence="1">Belongs to the ATG101 family.</text>
</comment>
<protein>
    <recommendedName>
        <fullName evidence="4">Autophagy-related protein 101</fullName>
    </recommendedName>
    <alternativeName>
        <fullName evidence="3">Autophagy-related protein 14</fullName>
    </alternativeName>
</protein>
<dbReference type="OrthoDB" id="10259639at2759"/>
<comment type="caution">
    <text evidence="8">The sequence shown here is derived from an EMBL/GenBank/DDBJ whole genome shotgun (WGS) entry which is preliminary data.</text>
</comment>
<dbReference type="InterPro" id="IPR012445">
    <property type="entry name" value="ATG101"/>
</dbReference>
<dbReference type="PANTHER" id="PTHR13292:SF0">
    <property type="entry name" value="AUTOPHAGY-RELATED PROTEIN 101"/>
    <property type="match status" value="1"/>
</dbReference>
<evidence type="ECO:0000256" key="6">
    <source>
        <dbReference type="ARBA" id="ARBA00023054"/>
    </source>
</evidence>
<dbReference type="Pfam" id="PF07855">
    <property type="entry name" value="ATG101"/>
    <property type="match status" value="1"/>
</dbReference>
<evidence type="ECO:0000313" key="9">
    <source>
        <dbReference type="Proteomes" id="UP000383932"/>
    </source>
</evidence>
<feature type="compositionally biased region" description="Polar residues" evidence="7">
    <location>
        <begin position="364"/>
        <end position="375"/>
    </location>
</feature>
<keyword evidence="5" id="KW-0072">Autophagy</keyword>
<evidence type="ECO:0000256" key="5">
    <source>
        <dbReference type="ARBA" id="ARBA00023006"/>
    </source>
</evidence>
<keyword evidence="9" id="KW-1185">Reference proteome</keyword>
<dbReference type="Pfam" id="PF10186">
    <property type="entry name" value="ATG14"/>
    <property type="match status" value="1"/>
</dbReference>
<accession>A0A5N5QGG5</accession>
<evidence type="ECO:0000256" key="3">
    <source>
        <dbReference type="ARBA" id="ARBA00013807"/>
    </source>
</evidence>
<dbReference type="EMBL" id="SSOP01000143">
    <property type="protein sequence ID" value="KAB5590820.1"/>
    <property type="molecule type" value="Genomic_DNA"/>
</dbReference>
<evidence type="ECO:0000256" key="7">
    <source>
        <dbReference type="SAM" id="MobiDB-lite"/>
    </source>
</evidence>
<feature type="region of interest" description="Disordered" evidence="7">
    <location>
        <begin position="337"/>
        <end position="379"/>
    </location>
</feature>
<feature type="region of interest" description="Disordered" evidence="7">
    <location>
        <begin position="105"/>
        <end position="126"/>
    </location>
</feature>
<name>A0A5N5QGG5_9AGAM</name>
<feature type="compositionally biased region" description="Polar residues" evidence="7">
    <location>
        <begin position="107"/>
        <end position="126"/>
    </location>
</feature>
<feature type="region of interest" description="Disordered" evidence="7">
    <location>
        <begin position="399"/>
        <end position="446"/>
    </location>
</feature>
<evidence type="ECO:0000313" key="8">
    <source>
        <dbReference type="EMBL" id="KAB5590820.1"/>
    </source>
</evidence>
<sequence length="803" mass="87016">MECPICEHRQRKFICQGCVRTHLRELRAQISKAGGERQVEVEKAAKLLGSGVDRGRWARAEKHALEDNIAAVKVELVARKAANQKGMRSLGERHENLRQAREFLPSSAGTSMSPTSPGTNQQNSIPFVSTQPATTASRLSRLFPFPSSSTPTPPSPSTRRHKPPNPMTEAKQALAAMGDALAETRSVLVRELAEAYELQEELRQSTGGQEECVWTLGRMELPPIGELSRHKPSQLHTTLFNALHFMRLTAFYLGVKLPFEVAWGASSRVAPPFPQLFIHPLDGDKLDTIGEDGELNEPTPIGVGTPWIVAGRGLGGTADGGWGKYTTPLALHLPTLRDGSAPMRIQPAPTSRSHRNEQRYSGLDSLSPNDAVTPNSKRRPSLLSLARVSAAARYVAGSAYSSPRSNPASPHAKTTGPSLPTRSSIAAGTPHKPRQRAGSVSMQLNPPVRARVASLATIPTRVDSLLSEDKDTTQNDQVTVQTPIQSFVAALTMLQYNAAYLAWTQGAFNVGKSESVPGILQLLGATVASEGIGFASHVTSAAQEHALPPPTRSFTLSFPSLLATNLSQIGGGLTSAGLPSHEGDGEWDLVEASEEEDGVTFDGNADVGRRVSLNWQPKMDAGPIKIVFEFKVDRELTKELLRGLIHAILFHRAFGFVKPTSRDALDVTMPVIDDDDLARQVDRKVDQFQRLLDDSPGIGTAGRKRGQMTVVFSELRPKRAWFSSGEASSEEVPWEEWTIIIESHPKQSIPQTTTGQALAQALHRIIVHTSSAHGREIVPAIRTANGLSPFPYSVKGKVGSSEF</sequence>